<evidence type="ECO:0000313" key="2">
    <source>
        <dbReference type="EMBL" id="GAA4712919.1"/>
    </source>
</evidence>
<dbReference type="InterPro" id="IPR010610">
    <property type="entry name" value="EryCIII-like_C"/>
</dbReference>
<gene>
    <name evidence="2" type="ORF">GCM10023349_35090</name>
</gene>
<feature type="domain" description="Erythromycin biosynthesis protein CIII-like C-terminal" evidence="1">
    <location>
        <begin position="217"/>
        <end position="348"/>
    </location>
</feature>
<dbReference type="InterPro" id="IPR050426">
    <property type="entry name" value="Glycosyltransferase_28"/>
</dbReference>
<dbReference type="InterPro" id="IPR002213">
    <property type="entry name" value="UDP_glucos_trans"/>
</dbReference>
<reference evidence="3" key="1">
    <citation type="journal article" date="2019" name="Int. J. Syst. Evol. Microbiol.">
        <title>The Global Catalogue of Microorganisms (GCM) 10K type strain sequencing project: providing services to taxonomists for standard genome sequencing and annotation.</title>
        <authorList>
            <consortium name="The Broad Institute Genomics Platform"/>
            <consortium name="The Broad Institute Genome Sequencing Center for Infectious Disease"/>
            <person name="Wu L."/>
            <person name="Ma J."/>
        </authorList>
    </citation>
    <scope>NUCLEOTIDE SEQUENCE [LARGE SCALE GENOMIC DNA]</scope>
    <source>
        <strain evidence="3">JCM 18531</strain>
    </source>
</reference>
<dbReference type="RefSeq" id="WP_345522706.1">
    <property type="nucleotide sequence ID" value="NZ_BAABKM010000002.1"/>
</dbReference>
<dbReference type="PANTHER" id="PTHR48050">
    <property type="entry name" value="STEROL 3-BETA-GLUCOSYLTRANSFERASE"/>
    <property type="match status" value="1"/>
</dbReference>
<dbReference type="Gene3D" id="3.40.50.2000">
    <property type="entry name" value="Glycogen Phosphorylase B"/>
    <property type="match status" value="2"/>
</dbReference>
<dbReference type="PANTHER" id="PTHR48050:SF13">
    <property type="entry name" value="STEROL 3-BETA-GLUCOSYLTRANSFERASE UGT80A2"/>
    <property type="match status" value="1"/>
</dbReference>
<proteinExistence type="predicted"/>
<dbReference type="Pfam" id="PF06722">
    <property type="entry name" value="EryCIII-like_C"/>
    <property type="match status" value="1"/>
</dbReference>
<dbReference type="CDD" id="cd03784">
    <property type="entry name" value="GT1_Gtf-like"/>
    <property type="match status" value="1"/>
</dbReference>
<sequence>MLPLIRAAERGGHDVRVATGPDLISPLAARGLDVHAVGPSWAFAWSAHEAVWADPGLPEDQKMMDGVVALFGTPAVQRLDDLTSMAAQWRPDVVVHEVLEQAGSLLAHRLAIPGVVHGIGPMFPFYAPLLSAAGSAIGEPQLWAQLSTEQAVDLCPPSLQPDASPPWPQVTTVRPSAGERQPLPPDLADALASDRPVAYFTLGTIKNADASDFRTGLRALAGYDGLVVATTGRRLDPDELGPIPANAVVAEFVPQASLLERADLLVSHSGSGTMLGGLVYGVPQVALPRGTDQPDNAALLVRAGAGVLVAPEDYGVESIEAAVAAVTGDPTVRAAAERIRDEIAAMPDADAAWAGLAF</sequence>
<accession>A0ABP8XRE9</accession>
<dbReference type="SUPFAM" id="SSF53756">
    <property type="entry name" value="UDP-Glycosyltransferase/glycogen phosphorylase"/>
    <property type="match status" value="1"/>
</dbReference>
<organism evidence="2 3">
    <name type="scientific">Nocardioides conyzicola</name>
    <dbReference type="NCBI Taxonomy" id="1651781"/>
    <lineage>
        <taxon>Bacteria</taxon>
        <taxon>Bacillati</taxon>
        <taxon>Actinomycetota</taxon>
        <taxon>Actinomycetes</taxon>
        <taxon>Propionibacteriales</taxon>
        <taxon>Nocardioidaceae</taxon>
        <taxon>Nocardioides</taxon>
    </lineage>
</organism>
<dbReference type="Proteomes" id="UP001499974">
    <property type="component" value="Unassembled WGS sequence"/>
</dbReference>
<name>A0ABP8XRE9_9ACTN</name>
<comment type="caution">
    <text evidence="2">The sequence shown here is derived from an EMBL/GenBank/DDBJ whole genome shotgun (WGS) entry which is preliminary data.</text>
</comment>
<keyword evidence="3" id="KW-1185">Reference proteome</keyword>
<evidence type="ECO:0000313" key="3">
    <source>
        <dbReference type="Proteomes" id="UP001499974"/>
    </source>
</evidence>
<dbReference type="EMBL" id="BAABKM010000002">
    <property type="protein sequence ID" value="GAA4712919.1"/>
    <property type="molecule type" value="Genomic_DNA"/>
</dbReference>
<protein>
    <submittedName>
        <fullName evidence="2">DUF1205 domain-containing protein</fullName>
    </submittedName>
</protein>
<evidence type="ECO:0000259" key="1">
    <source>
        <dbReference type="Pfam" id="PF06722"/>
    </source>
</evidence>